<dbReference type="SUPFAM" id="SSF57783">
    <property type="entry name" value="Zinc beta-ribbon"/>
    <property type="match status" value="1"/>
</dbReference>
<reference evidence="1 2" key="1">
    <citation type="submission" date="2021-01" db="EMBL/GenBank/DDBJ databases">
        <title>Biogeographic distribution of Paracoccus.</title>
        <authorList>
            <person name="Hollensteiner J."/>
            <person name="Leineberger J."/>
            <person name="Brinkhoff T."/>
            <person name="Daniel R."/>
        </authorList>
    </citation>
    <scope>NUCLEOTIDE SEQUENCE [LARGE SCALE GENOMIC DNA]</scope>
    <source>
        <strain evidence="1 2">DSM 18447</strain>
    </source>
</reference>
<accession>A0ABY7SES8</accession>
<protein>
    <recommendedName>
        <fullName evidence="3">DNA primase</fullName>
    </recommendedName>
</protein>
<dbReference type="InterPro" id="IPR036977">
    <property type="entry name" value="DNA_primase_Znf_CHC2"/>
</dbReference>
<evidence type="ECO:0008006" key="3">
    <source>
        <dbReference type="Google" id="ProtNLM"/>
    </source>
</evidence>
<dbReference type="Proteomes" id="UP001215549">
    <property type="component" value="Chromosome"/>
</dbReference>
<keyword evidence="2" id="KW-1185">Reference proteome</keyword>
<gene>
    <name evidence="1" type="ORF">JHX88_18245</name>
</gene>
<organism evidence="1 2">
    <name type="scientific">Paracoccus saliphilus</name>
    <dbReference type="NCBI Taxonomy" id="405559"/>
    <lineage>
        <taxon>Bacteria</taxon>
        <taxon>Pseudomonadati</taxon>
        <taxon>Pseudomonadota</taxon>
        <taxon>Alphaproteobacteria</taxon>
        <taxon>Rhodobacterales</taxon>
        <taxon>Paracoccaceae</taxon>
        <taxon>Paracoccus</taxon>
    </lineage>
</organism>
<dbReference type="Gene3D" id="3.90.580.10">
    <property type="entry name" value="Zinc finger, CHC2-type domain"/>
    <property type="match status" value="1"/>
</dbReference>
<sequence length="102" mass="11114">MYQSWKSVDFAAINLLCQPRLGTLVPAWLPQGHRRGAEWYALNPTRADRHIGSFSVNLSTGKWADFATGDAGGDPISLYAYLNRLSQPRAARALANLLGVAA</sequence>
<name>A0ABY7SES8_9RHOB</name>
<evidence type="ECO:0000313" key="1">
    <source>
        <dbReference type="EMBL" id="WCR05394.1"/>
    </source>
</evidence>
<evidence type="ECO:0000313" key="2">
    <source>
        <dbReference type="Proteomes" id="UP001215549"/>
    </source>
</evidence>
<dbReference type="EMBL" id="CP067140">
    <property type="protein sequence ID" value="WCR05394.1"/>
    <property type="molecule type" value="Genomic_DNA"/>
</dbReference>
<proteinExistence type="predicted"/>